<organism evidence="1 2">
    <name type="scientific">Thermodesulfovibrio aggregans</name>
    <dbReference type="NCBI Taxonomy" id="86166"/>
    <lineage>
        <taxon>Bacteria</taxon>
        <taxon>Pseudomonadati</taxon>
        <taxon>Nitrospirota</taxon>
        <taxon>Thermodesulfovibrionia</taxon>
        <taxon>Thermodesulfovibrionales</taxon>
        <taxon>Thermodesulfovibrionaceae</taxon>
        <taxon>Thermodesulfovibrio</taxon>
    </lineage>
</organism>
<dbReference type="STRING" id="86166.TAGGR_1708"/>
<dbReference type="InterPro" id="IPR036388">
    <property type="entry name" value="WH-like_DNA-bd_sf"/>
</dbReference>
<reference evidence="2" key="1">
    <citation type="submission" date="2016-01" db="EMBL/GenBank/DDBJ databases">
        <title>Draft genome sequence of Thermodesulfovibrio aggregans strain TGE-P1.</title>
        <authorList>
            <person name="Sekiguchi Y."/>
            <person name="Ohashi A."/>
            <person name="Matsuura N."/>
            <person name="Tourlousse M.D."/>
        </authorList>
    </citation>
    <scope>NUCLEOTIDE SEQUENCE [LARGE SCALE GENOMIC DNA]</scope>
    <source>
        <strain evidence="2">TGE-P1</strain>
    </source>
</reference>
<dbReference type="SUPFAM" id="SSF46785">
    <property type="entry name" value="Winged helix' DNA-binding domain"/>
    <property type="match status" value="1"/>
</dbReference>
<dbReference type="Pfam" id="PF13412">
    <property type="entry name" value="HTH_24"/>
    <property type="match status" value="1"/>
</dbReference>
<protein>
    <submittedName>
        <fullName evidence="1">Winged helix-turn-helix DNA-binding</fullName>
    </submittedName>
</protein>
<name>A0A0U9HN88_9BACT</name>
<dbReference type="AlphaFoldDB" id="A0A0U9HN88"/>
<dbReference type="Proteomes" id="UP000054976">
    <property type="component" value="Unassembled WGS sequence"/>
</dbReference>
<gene>
    <name evidence="1" type="ORF">TAGGR_1708</name>
</gene>
<dbReference type="OrthoDB" id="8537236at2"/>
<comment type="caution">
    <text evidence="1">The sequence shown here is derived from an EMBL/GenBank/DDBJ whole genome shotgun (WGS) entry which is preliminary data.</text>
</comment>
<dbReference type="GO" id="GO:0003677">
    <property type="term" value="F:DNA binding"/>
    <property type="evidence" value="ECO:0007669"/>
    <property type="project" value="UniProtKB-KW"/>
</dbReference>
<keyword evidence="1" id="KW-0238">DNA-binding</keyword>
<keyword evidence="2" id="KW-1185">Reference proteome</keyword>
<dbReference type="InterPro" id="IPR036390">
    <property type="entry name" value="WH_DNA-bd_sf"/>
</dbReference>
<dbReference type="EMBL" id="BCNO01000001">
    <property type="protein sequence ID" value="GAQ94524.1"/>
    <property type="molecule type" value="Genomic_DNA"/>
</dbReference>
<dbReference type="Gene3D" id="3.40.50.720">
    <property type="entry name" value="NAD(P)-binding Rossmann-like Domain"/>
    <property type="match status" value="1"/>
</dbReference>
<accession>A0A0U9HN88</accession>
<proteinExistence type="predicted"/>
<sequence>MNKIDFSDEISMRILEHIHENPTITQRDLASKLGIALGLTNSYIKRLYKKGCIKIKNLDGKRLKYILTPKGFVEKARLTCNYMARSFNYFREIKQKIDQTYNAMIESGINKIVLWGDGELAEVCIVSLKGLPITISGIVGFNEDRKKIFNYTVYTKDEIKNIEFDAVLVATFDEREIAQLKDIDKKVYYLWQS</sequence>
<evidence type="ECO:0000313" key="2">
    <source>
        <dbReference type="Proteomes" id="UP000054976"/>
    </source>
</evidence>
<evidence type="ECO:0000313" key="1">
    <source>
        <dbReference type="EMBL" id="GAQ94524.1"/>
    </source>
</evidence>
<dbReference type="Gene3D" id="1.10.10.10">
    <property type="entry name" value="Winged helix-like DNA-binding domain superfamily/Winged helix DNA-binding domain"/>
    <property type="match status" value="1"/>
</dbReference>
<dbReference type="RefSeq" id="WP_059175970.1">
    <property type="nucleotide sequence ID" value="NZ_BCNO01000001.1"/>
</dbReference>